<keyword evidence="1" id="KW-0808">Transferase</keyword>
<dbReference type="GO" id="GO:0035613">
    <property type="term" value="F:RNA stem-loop binding"/>
    <property type="evidence" value="ECO:0007669"/>
    <property type="project" value="TreeGrafter"/>
</dbReference>
<dbReference type="PROSITE" id="PS50994">
    <property type="entry name" value="INTEGRASE"/>
    <property type="match status" value="1"/>
</dbReference>
<evidence type="ECO:0000313" key="9">
    <source>
        <dbReference type="EMBL" id="RKF61917.1"/>
    </source>
</evidence>
<evidence type="ECO:0000313" key="10">
    <source>
        <dbReference type="Proteomes" id="UP000286134"/>
    </source>
</evidence>
<keyword evidence="2" id="KW-0548">Nucleotidyltransferase</keyword>
<evidence type="ECO:0000256" key="6">
    <source>
        <dbReference type="ARBA" id="ARBA00022884"/>
    </source>
</evidence>
<evidence type="ECO:0000256" key="7">
    <source>
        <dbReference type="ARBA" id="ARBA00022918"/>
    </source>
</evidence>
<dbReference type="InterPro" id="IPR001584">
    <property type="entry name" value="Integrase_cat-core"/>
</dbReference>
<dbReference type="GO" id="GO:0004519">
    <property type="term" value="F:endonuclease activity"/>
    <property type="evidence" value="ECO:0007669"/>
    <property type="project" value="UniProtKB-KW"/>
</dbReference>
<feature type="non-terminal residue" evidence="9">
    <location>
        <position position="112"/>
    </location>
</feature>
<dbReference type="PANTHER" id="PTHR41694">
    <property type="entry name" value="ENDOGENOUS RETROVIRUS GROUP K MEMBER POL PROTEIN"/>
    <property type="match status" value="1"/>
</dbReference>
<keyword evidence="6" id="KW-0694">RNA-binding</keyword>
<reference evidence="9 10" key="1">
    <citation type="journal article" date="2018" name="BMC Genomics">
        <title>Comparative genome analyses reveal sequence features reflecting distinct modes of host-adaptation between dicot and monocot powdery mildew.</title>
        <authorList>
            <person name="Wu Y."/>
            <person name="Ma X."/>
            <person name="Pan Z."/>
            <person name="Kale S.D."/>
            <person name="Song Y."/>
            <person name="King H."/>
            <person name="Zhang Q."/>
            <person name="Presley C."/>
            <person name="Deng X."/>
            <person name="Wei C.I."/>
            <person name="Xiao S."/>
        </authorList>
    </citation>
    <scope>NUCLEOTIDE SEQUENCE [LARGE SCALE GENOMIC DNA]</scope>
    <source>
        <strain evidence="9">UMSG2</strain>
    </source>
</reference>
<gene>
    <name evidence="9" type="ORF">OnM2_037100</name>
</gene>
<dbReference type="GO" id="GO:0003964">
    <property type="term" value="F:RNA-directed DNA polymerase activity"/>
    <property type="evidence" value="ECO:0007669"/>
    <property type="project" value="UniProtKB-KW"/>
</dbReference>
<keyword evidence="4" id="KW-0255">Endonuclease</keyword>
<dbReference type="SUPFAM" id="SSF53098">
    <property type="entry name" value="Ribonuclease H-like"/>
    <property type="match status" value="1"/>
</dbReference>
<organism evidence="9 10">
    <name type="scientific">Erysiphe neolycopersici</name>
    <dbReference type="NCBI Taxonomy" id="212602"/>
    <lineage>
        <taxon>Eukaryota</taxon>
        <taxon>Fungi</taxon>
        <taxon>Dikarya</taxon>
        <taxon>Ascomycota</taxon>
        <taxon>Pezizomycotina</taxon>
        <taxon>Leotiomycetes</taxon>
        <taxon>Erysiphales</taxon>
        <taxon>Erysiphaceae</taxon>
        <taxon>Erysiphe</taxon>
    </lineage>
</organism>
<dbReference type="EMBL" id="MCFK01003770">
    <property type="protein sequence ID" value="RKF61917.1"/>
    <property type="molecule type" value="Genomic_DNA"/>
</dbReference>
<dbReference type="GO" id="GO:0015074">
    <property type="term" value="P:DNA integration"/>
    <property type="evidence" value="ECO:0007669"/>
    <property type="project" value="InterPro"/>
</dbReference>
<accession>A0A420HWY0</accession>
<evidence type="ECO:0000256" key="2">
    <source>
        <dbReference type="ARBA" id="ARBA00022695"/>
    </source>
</evidence>
<feature type="domain" description="Integrase catalytic" evidence="8">
    <location>
        <begin position="1"/>
        <end position="112"/>
    </location>
</feature>
<dbReference type="AlphaFoldDB" id="A0A420HWY0"/>
<dbReference type="STRING" id="212602.A0A420HWY0"/>
<name>A0A420HWY0_9PEZI</name>
<dbReference type="Proteomes" id="UP000286134">
    <property type="component" value="Unassembled WGS sequence"/>
</dbReference>
<dbReference type="PANTHER" id="PTHR41694:SF3">
    <property type="entry name" value="RNA-DIRECTED DNA POLYMERASE-RELATED"/>
    <property type="match status" value="1"/>
</dbReference>
<proteinExistence type="predicted"/>
<dbReference type="GO" id="GO:0016787">
    <property type="term" value="F:hydrolase activity"/>
    <property type="evidence" value="ECO:0007669"/>
    <property type="project" value="UniProtKB-KW"/>
</dbReference>
<keyword evidence="7" id="KW-0695">RNA-directed DNA polymerase</keyword>
<evidence type="ECO:0000256" key="4">
    <source>
        <dbReference type="ARBA" id="ARBA00022759"/>
    </source>
</evidence>
<keyword evidence="10" id="KW-1185">Reference proteome</keyword>
<dbReference type="OrthoDB" id="2186513at2759"/>
<evidence type="ECO:0000256" key="1">
    <source>
        <dbReference type="ARBA" id="ARBA00022679"/>
    </source>
</evidence>
<sequence length="112" mass="12822">MGFSGKSKFTHIFMVVDYFSRFVWAFPCSTPDQAEAIRCLIWLFSIFGTPISIYVDIGTHFTGRSMARFLQDHKVFFTPAPSGAKRATGMVEKMNDILEMILKKQSNQSEWP</sequence>
<dbReference type="InterPro" id="IPR012337">
    <property type="entry name" value="RNaseH-like_sf"/>
</dbReference>
<keyword evidence="5" id="KW-0378">Hydrolase</keyword>
<comment type="caution">
    <text evidence="9">The sequence shown here is derived from an EMBL/GenBank/DDBJ whole genome shotgun (WGS) entry which is preliminary data.</text>
</comment>
<evidence type="ECO:0000256" key="3">
    <source>
        <dbReference type="ARBA" id="ARBA00022722"/>
    </source>
</evidence>
<protein>
    <submittedName>
        <fullName evidence="9">Putative eka-like protein</fullName>
    </submittedName>
</protein>
<dbReference type="GO" id="GO:0005634">
    <property type="term" value="C:nucleus"/>
    <property type="evidence" value="ECO:0007669"/>
    <property type="project" value="UniProtKB-ARBA"/>
</dbReference>
<dbReference type="Pfam" id="PF00665">
    <property type="entry name" value="rve"/>
    <property type="match status" value="1"/>
</dbReference>
<dbReference type="Gene3D" id="3.30.420.10">
    <property type="entry name" value="Ribonuclease H-like superfamily/Ribonuclease H"/>
    <property type="match status" value="1"/>
</dbReference>
<evidence type="ECO:0000259" key="8">
    <source>
        <dbReference type="PROSITE" id="PS50994"/>
    </source>
</evidence>
<evidence type="ECO:0000256" key="5">
    <source>
        <dbReference type="ARBA" id="ARBA00022801"/>
    </source>
</evidence>
<dbReference type="InterPro" id="IPR036397">
    <property type="entry name" value="RNaseH_sf"/>
</dbReference>
<keyword evidence="3" id="KW-0540">Nuclease</keyword>